<dbReference type="SUPFAM" id="SSF57850">
    <property type="entry name" value="RING/U-box"/>
    <property type="match status" value="1"/>
</dbReference>
<feature type="domain" description="ZZ-type" evidence="9">
    <location>
        <begin position="441"/>
        <end position="495"/>
    </location>
</feature>
<evidence type="ECO:0000256" key="3">
    <source>
        <dbReference type="ARBA" id="ARBA00022771"/>
    </source>
</evidence>
<evidence type="ECO:0000313" key="10">
    <source>
        <dbReference type="EMBL" id="PNP54123.1"/>
    </source>
</evidence>
<dbReference type="InterPro" id="IPR002110">
    <property type="entry name" value="Ankyrin_rpt"/>
</dbReference>
<name>A0A2K0U8M6_TRIHA</name>
<evidence type="ECO:0000256" key="6">
    <source>
        <dbReference type="PROSITE-ProRule" id="PRU00023"/>
    </source>
</evidence>
<evidence type="ECO:0000256" key="4">
    <source>
        <dbReference type="ARBA" id="ARBA00022833"/>
    </source>
</evidence>
<dbReference type="PROSITE" id="PS50088">
    <property type="entry name" value="ANK_REPEAT"/>
    <property type="match status" value="3"/>
</dbReference>
<evidence type="ECO:0000256" key="7">
    <source>
        <dbReference type="PROSITE-ProRule" id="PRU00228"/>
    </source>
</evidence>
<keyword evidence="5 6" id="KW-0040">ANK repeat</keyword>
<feature type="repeat" description="ANK" evidence="6">
    <location>
        <begin position="23"/>
        <end position="55"/>
    </location>
</feature>
<dbReference type="Proteomes" id="UP000236290">
    <property type="component" value="Unassembled WGS sequence"/>
</dbReference>
<dbReference type="Pfam" id="PF00569">
    <property type="entry name" value="ZZ"/>
    <property type="match status" value="1"/>
</dbReference>
<evidence type="ECO:0000256" key="5">
    <source>
        <dbReference type="ARBA" id="ARBA00023043"/>
    </source>
</evidence>
<organism evidence="10 11">
    <name type="scientific">Trichoderma harzianum</name>
    <name type="common">Hypocrea lixii</name>
    <dbReference type="NCBI Taxonomy" id="5544"/>
    <lineage>
        <taxon>Eukaryota</taxon>
        <taxon>Fungi</taxon>
        <taxon>Dikarya</taxon>
        <taxon>Ascomycota</taxon>
        <taxon>Pezizomycotina</taxon>
        <taxon>Sordariomycetes</taxon>
        <taxon>Hypocreomycetidae</taxon>
        <taxon>Hypocreales</taxon>
        <taxon>Hypocreaceae</taxon>
        <taxon>Trichoderma</taxon>
    </lineage>
</organism>
<feature type="region of interest" description="Disordered" evidence="8">
    <location>
        <begin position="484"/>
        <end position="509"/>
    </location>
</feature>
<dbReference type="InterPro" id="IPR043145">
    <property type="entry name" value="Znf_ZZ_sf"/>
</dbReference>
<dbReference type="PANTHER" id="PTHR24198:SF165">
    <property type="entry name" value="ANKYRIN REPEAT-CONTAINING PROTEIN-RELATED"/>
    <property type="match status" value="1"/>
</dbReference>
<dbReference type="SMART" id="SM00291">
    <property type="entry name" value="ZnF_ZZ"/>
    <property type="match status" value="1"/>
</dbReference>
<dbReference type="Pfam" id="PF00023">
    <property type="entry name" value="Ank"/>
    <property type="match status" value="1"/>
</dbReference>
<dbReference type="AlphaFoldDB" id="A0A2K0U8M6"/>
<dbReference type="GO" id="GO:0008270">
    <property type="term" value="F:zinc ion binding"/>
    <property type="evidence" value="ECO:0007669"/>
    <property type="project" value="UniProtKB-KW"/>
</dbReference>
<reference evidence="10 11" key="1">
    <citation type="submission" date="2017-02" db="EMBL/GenBank/DDBJ databases">
        <title>Genomes of Trichoderma spp. with biocontrol activity.</title>
        <authorList>
            <person name="Gardiner D."/>
            <person name="Kazan K."/>
            <person name="Vos C."/>
            <person name="Harvey P."/>
        </authorList>
    </citation>
    <scope>NUCLEOTIDE SEQUENCE [LARGE SCALE GENOMIC DNA]</scope>
    <source>
        <strain evidence="10 11">Tr1</strain>
    </source>
</reference>
<dbReference type="InterPro" id="IPR036770">
    <property type="entry name" value="Ankyrin_rpt-contain_sf"/>
</dbReference>
<dbReference type="Gene3D" id="3.30.60.90">
    <property type="match status" value="1"/>
</dbReference>
<dbReference type="Gene3D" id="1.25.40.20">
    <property type="entry name" value="Ankyrin repeat-containing domain"/>
    <property type="match status" value="3"/>
</dbReference>
<dbReference type="CDD" id="cd02249">
    <property type="entry name" value="ZZ"/>
    <property type="match status" value="1"/>
</dbReference>
<dbReference type="PROSITE" id="PS50135">
    <property type="entry name" value="ZF_ZZ_2"/>
    <property type="match status" value="1"/>
</dbReference>
<dbReference type="EMBL" id="MTYI01000063">
    <property type="protein sequence ID" value="PNP54123.1"/>
    <property type="molecule type" value="Genomic_DNA"/>
</dbReference>
<dbReference type="OrthoDB" id="4897890at2759"/>
<evidence type="ECO:0000256" key="8">
    <source>
        <dbReference type="SAM" id="MobiDB-lite"/>
    </source>
</evidence>
<evidence type="ECO:0000256" key="2">
    <source>
        <dbReference type="ARBA" id="ARBA00022737"/>
    </source>
</evidence>
<dbReference type="PANTHER" id="PTHR24198">
    <property type="entry name" value="ANKYRIN REPEAT AND PROTEIN KINASE DOMAIN-CONTAINING PROTEIN"/>
    <property type="match status" value="1"/>
</dbReference>
<keyword evidence="2" id="KW-0677">Repeat</keyword>
<evidence type="ECO:0000313" key="11">
    <source>
        <dbReference type="Proteomes" id="UP000236290"/>
    </source>
</evidence>
<dbReference type="PROSITE" id="PS50297">
    <property type="entry name" value="ANK_REP_REGION"/>
    <property type="match status" value="1"/>
</dbReference>
<dbReference type="SUPFAM" id="SSF48403">
    <property type="entry name" value="Ankyrin repeat"/>
    <property type="match status" value="1"/>
</dbReference>
<proteinExistence type="predicted"/>
<dbReference type="PRINTS" id="PR01415">
    <property type="entry name" value="ANKYRIN"/>
</dbReference>
<dbReference type="SMART" id="SM00248">
    <property type="entry name" value="ANK"/>
    <property type="match status" value="10"/>
</dbReference>
<keyword evidence="3 7" id="KW-0863">Zinc-finger</keyword>
<dbReference type="InterPro" id="IPR000433">
    <property type="entry name" value="Znf_ZZ"/>
</dbReference>
<accession>A0A2K0U8M6</accession>
<sequence>MGWDETVKVLRRFGCNAELATRGGETALHFAAESGHIGVGRQLLQKHKEILSLKDGANLSAIHYAILNCEEAFAMMLLDDFYSKDHTLLGDLSAVMAGRGETLLIAAIKTDQTDIARRLLELEVDTEHRDDKGFTALLAAVESPIDDSLEMIRALLDANLPNHADVNSGGGVHPIALYNAAKYGNMEVVEELIRLGAQVNAQGGQYNTALSVAAVNGHFRIAQFLLDLKEDRADPNLPAGDFANTLCAVLYFQPTYDDLVTPLLNAGVKVSARDRQGRSAFHMAARRGLWDILERLRSADPIDVSPVDNQGRTLLHYAAMSGELQPFLSVFRSEEADRKGTVGWNGGMIKDNDGWTPLHWACRHKDNIDIVKAFVLNFGADLAEATNDKWTPENIAITHDANKIATFIRQRQLDTESPESGSDPEGKSKSRHSRWKVGQVHWGEFCAGCFLGRMVGVRWECESCVKFNFCFKCYWTAKATHDPSHSFRAVPEGEGPSREPECEDGGDDE</sequence>
<feature type="repeat" description="ANK" evidence="6">
    <location>
        <begin position="176"/>
        <end position="204"/>
    </location>
</feature>
<evidence type="ECO:0000259" key="9">
    <source>
        <dbReference type="PROSITE" id="PS50135"/>
    </source>
</evidence>
<keyword evidence="1" id="KW-0479">Metal-binding</keyword>
<keyword evidence="4" id="KW-0862">Zinc</keyword>
<gene>
    <name evidence="10" type="ORF">THARTR1_05330</name>
</gene>
<comment type="caution">
    <text evidence="10">The sequence shown here is derived from an EMBL/GenBank/DDBJ whole genome shotgun (WGS) entry which is preliminary data.</text>
</comment>
<feature type="repeat" description="ANK" evidence="6">
    <location>
        <begin position="353"/>
        <end position="387"/>
    </location>
</feature>
<evidence type="ECO:0000256" key="1">
    <source>
        <dbReference type="ARBA" id="ARBA00022723"/>
    </source>
</evidence>
<feature type="region of interest" description="Disordered" evidence="8">
    <location>
        <begin position="412"/>
        <end position="433"/>
    </location>
</feature>
<protein>
    <recommendedName>
        <fullName evidence="9">ZZ-type domain-containing protein</fullName>
    </recommendedName>
</protein>
<dbReference type="Pfam" id="PF12796">
    <property type="entry name" value="Ank_2"/>
    <property type="match status" value="4"/>
</dbReference>